<feature type="transmembrane region" description="Helical" evidence="1">
    <location>
        <begin position="117"/>
        <end position="135"/>
    </location>
</feature>
<feature type="transmembrane region" description="Helical" evidence="1">
    <location>
        <begin position="156"/>
        <end position="178"/>
    </location>
</feature>
<evidence type="ECO:0000313" key="2">
    <source>
        <dbReference type="EMBL" id="KRM07981.1"/>
    </source>
</evidence>
<keyword evidence="1" id="KW-0812">Transmembrane</keyword>
<keyword evidence="3" id="KW-1185">Reference proteome</keyword>
<dbReference type="AlphaFoldDB" id="A0A0R1VRB4"/>
<sequence>MEEKAVTTFYQIKQQRSNLYLACLAAFICLMTIKLSYFVPTVLTMRTIYFFVKCLAAIITLKFIILDDFSAKIKLLVTGIIIIFYFLAKKSLDSNIFYYAILLIGAADVDFDKILKTYLLTVSISIFFILFSCLTQMIPEQIVARSSQLHISRLSLGFLTPTDLAARCFYLMAAYYAWRELLLKNWEKVVFLLFTLLIFTLTNARLDLLMMLLLWFIGFKPSWFKNLITKLEFRGLAILTAIYICLNVSLAYFYDPHSSWFRILDRLLSSRLSLGNIALHQHGVPWFGQYVAEHSNGGLRVPTNYFYVDSSYIRLLVISGVIITIIVLTIIFYLLWKFCQTKSYGLLAFLLLTLLSSAIDQHLVEVSYNIVLLAAFATVTAPKQPLTLYSPDSFNSFPLNYR</sequence>
<evidence type="ECO:0008006" key="4">
    <source>
        <dbReference type="Google" id="ProtNLM"/>
    </source>
</evidence>
<feature type="transmembrane region" description="Helical" evidence="1">
    <location>
        <begin position="71"/>
        <end position="88"/>
    </location>
</feature>
<dbReference type="Proteomes" id="UP000051451">
    <property type="component" value="Unassembled WGS sequence"/>
</dbReference>
<keyword evidence="1" id="KW-1133">Transmembrane helix</keyword>
<dbReference type="STRING" id="1423750.FC89_GL002090"/>
<dbReference type="PATRIC" id="fig|1423750.3.peg.2131"/>
<feature type="transmembrane region" description="Helical" evidence="1">
    <location>
        <begin position="47"/>
        <end position="65"/>
    </location>
</feature>
<name>A0A0R1VRB4_9LACO</name>
<keyword evidence="1" id="KW-0472">Membrane</keyword>
<feature type="transmembrane region" description="Helical" evidence="1">
    <location>
        <begin position="312"/>
        <end position="336"/>
    </location>
</feature>
<proteinExistence type="predicted"/>
<protein>
    <recommendedName>
        <fullName evidence="4">Polysaccharide polymerase</fullName>
    </recommendedName>
</protein>
<gene>
    <name evidence="2" type="ORF">FC89_GL002090</name>
</gene>
<feature type="transmembrane region" description="Helical" evidence="1">
    <location>
        <begin position="190"/>
        <end position="216"/>
    </location>
</feature>
<evidence type="ECO:0000313" key="3">
    <source>
        <dbReference type="Proteomes" id="UP000051451"/>
    </source>
</evidence>
<feature type="transmembrane region" description="Helical" evidence="1">
    <location>
        <begin position="236"/>
        <end position="254"/>
    </location>
</feature>
<accession>A0A0R1VRB4</accession>
<feature type="transmembrane region" description="Helical" evidence="1">
    <location>
        <begin position="19"/>
        <end position="40"/>
    </location>
</feature>
<dbReference type="EMBL" id="AZGB01000003">
    <property type="protein sequence ID" value="KRM07981.1"/>
    <property type="molecule type" value="Genomic_DNA"/>
</dbReference>
<organism evidence="2 3">
    <name type="scientific">Liquorilactobacillus ghanensis DSM 18630</name>
    <dbReference type="NCBI Taxonomy" id="1423750"/>
    <lineage>
        <taxon>Bacteria</taxon>
        <taxon>Bacillati</taxon>
        <taxon>Bacillota</taxon>
        <taxon>Bacilli</taxon>
        <taxon>Lactobacillales</taxon>
        <taxon>Lactobacillaceae</taxon>
        <taxon>Liquorilactobacillus</taxon>
    </lineage>
</organism>
<reference evidence="2 3" key="1">
    <citation type="journal article" date="2015" name="Genome Announc.">
        <title>Expanding the biotechnology potential of lactobacilli through comparative genomics of 213 strains and associated genera.</title>
        <authorList>
            <person name="Sun Z."/>
            <person name="Harris H.M."/>
            <person name="McCann A."/>
            <person name="Guo C."/>
            <person name="Argimon S."/>
            <person name="Zhang W."/>
            <person name="Yang X."/>
            <person name="Jeffery I.B."/>
            <person name="Cooney J.C."/>
            <person name="Kagawa T.F."/>
            <person name="Liu W."/>
            <person name="Song Y."/>
            <person name="Salvetti E."/>
            <person name="Wrobel A."/>
            <person name="Rasinkangas P."/>
            <person name="Parkhill J."/>
            <person name="Rea M.C."/>
            <person name="O'Sullivan O."/>
            <person name="Ritari J."/>
            <person name="Douillard F.P."/>
            <person name="Paul Ross R."/>
            <person name="Yang R."/>
            <person name="Briner A.E."/>
            <person name="Felis G.E."/>
            <person name="de Vos W.M."/>
            <person name="Barrangou R."/>
            <person name="Klaenhammer T.R."/>
            <person name="Caufield P.W."/>
            <person name="Cui Y."/>
            <person name="Zhang H."/>
            <person name="O'Toole P.W."/>
        </authorList>
    </citation>
    <scope>NUCLEOTIDE SEQUENCE [LARGE SCALE GENOMIC DNA]</scope>
    <source>
        <strain evidence="2 3">DSM 18630</strain>
    </source>
</reference>
<evidence type="ECO:0000256" key="1">
    <source>
        <dbReference type="SAM" id="Phobius"/>
    </source>
</evidence>
<comment type="caution">
    <text evidence="2">The sequence shown here is derived from an EMBL/GenBank/DDBJ whole genome shotgun (WGS) entry which is preliminary data.</text>
</comment>